<proteinExistence type="predicted"/>
<evidence type="ECO:0000313" key="2">
    <source>
        <dbReference type="Proteomes" id="UP000366051"/>
    </source>
</evidence>
<name>A0A5Q2N3B3_9FIRM</name>
<accession>A0A5Q2N3B3</accession>
<keyword evidence="2" id="KW-1185">Reference proteome</keyword>
<protein>
    <submittedName>
        <fullName evidence="1">Uncharacterized protein</fullName>
    </submittedName>
</protein>
<dbReference type="KEGG" id="hcv:FTV88_1988"/>
<evidence type="ECO:0000313" key="1">
    <source>
        <dbReference type="EMBL" id="QGG48086.1"/>
    </source>
</evidence>
<sequence>MTYRFIKALFIKKPPAFRPQSKHLHPLTHILVVLLQICTYYTI</sequence>
<organism evidence="1 2">
    <name type="scientific">Heliorestis convoluta</name>
    <dbReference type="NCBI Taxonomy" id="356322"/>
    <lineage>
        <taxon>Bacteria</taxon>
        <taxon>Bacillati</taxon>
        <taxon>Bacillota</taxon>
        <taxon>Clostridia</taxon>
        <taxon>Eubacteriales</taxon>
        <taxon>Heliobacteriaceae</taxon>
        <taxon>Heliorestis</taxon>
    </lineage>
</organism>
<dbReference type="EMBL" id="CP045875">
    <property type="protein sequence ID" value="QGG48086.1"/>
    <property type="molecule type" value="Genomic_DNA"/>
</dbReference>
<gene>
    <name evidence="1" type="ORF">FTV88_1988</name>
</gene>
<dbReference type="Proteomes" id="UP000366051">
    <property type="component" value="Chromosome"/>
</dbReference>
<dbReference type="AlphaFoldDB" id="A0A5Q2N3B3"/>
<reference evidence="2" key="1">
    <citation type="submission" date="2019-11" db="EMBL/GenBank/DDBJ databases">
        <title>Genome sequence of Heliorestis convoluta strain HH, an alkaliphilic and minimalistic phototrophic bacterium from a soda lake in Egypt.</title>
        <authorList>
            <person name="Dewey E.D."/>
            <person name="Stokes L.M."/>
            <person name="Burchell B.M."/>
            <person name="Shaffer K.N."/>
            <person name="Huntington A.M."/>
            <person name="Baker J.M."/>
            <person name="Nadendla S."/>
            <person name="Giglio M.G."/>
            <person name="Touchman J.W."/>
            <person name="Blankenship R.E."/>
            <person name="Madigan M.T."/>
            <person name="Sattley W.M."/>
        </authorList>
    </citation>
    <scope>NUCLEOTIDE SEQUENCE [LARGE SCALE GENOMIC DNA]</scope>
    <source>
        <strain evidence="2">HH</strain>
    </source>
</reference>